<dbReference type="InterPro" id="IPR000412">
    <property type="entry name" value="ABC_2_transport"/>
</dbReference>
<name>A0A1J0W2T3_9NOCA</name>
<protein>
    <submittedName>
        <fullName evidence="10">Antibiotic transporter</fullName>
    </submittedName>
</protein>
<comment type="subcellular location">
    <subcellularLocation>
        <location evidence="1">Cell membrane</location>
        <topology evidence="1">Multi-pass membrane protein</topology>
    </subcellularLocation>
</comment>
<dbReference type="InterPro" id="IPR051328">
    <property type="entry name" value="T7SS_ABC-Transporter"/>
</dbReference>
<keyword evidence="5 8" id="KW-1133">Transmembrane helix</keyword>
<sequence length="273" mass="28811">MSDEPVTGHDLSATGALGQWWVLARRLIRPSWRTGEILTAILAPVAFTVGFYVPLNLVMTVYGHGLSSYAQFLMPMIVMQAVSFCAIAAAFRSATDARDGIDIRFATLPMPRWVPLAARITAAAQRSVIAIAAALVCGALIGFRFYGSWWHTLGFLAFALLIAIALCCGADLIGSVSSSPEATTQVLVLPQLILGMVSTGFAPADQFPGWIQSYARNQPVSQFVNGLRALAGDSTGNAGVVDLATLGPGLAWAGGILVFCGALAWSHAVRRTG</sequence>
<keyword evidence="11" id="KW-1185">Reference proteome</keyword>
<evidence type="ECO:0000256" key="4">
    <source>
        <dbReference type="ARBA" id="ARBA00022692"/>
    </source>
</evidence>
<feature type="transmembrane region" description="Helical" evidence="8">
    <location>
        <begin position="153"/>
        <end position="174"/>
    </location>
</feature>
<keyword evidence="7" id="KW-0046">Antibiotic resistance</keyword>
<accession>A0A1J0W2T3</accession>
<dbReference type="InterPro" id="IPR013525">
    <property type="entry name" value="ABC2_TM"/>
</dbReference>
<feature type="transmembrane region" description="Helical" evidence="8">
    <location>
        <begin position="128"/>
        <end position="147"/>
    </location>
</feature>
<keyword evidence="3" id="KW-1003">Cell membrane</keyword>
<evidence type="ECO:0000256" key="8">
    <source>
        <dbReference type="SAM" id="Phobius"/>
    </source>
</evidence>
<evidence type="ECO:0000256" key="1">
    <source>
        <dbReference type="ARBA" id="ARBA00004651"/>
    </source>
</evidence>
<organism evidence="10 11">
    <name type="scientific">Nocardia mangyaensis</name>
    <dbReference type="NCBI Taxonomy" id="2213200"/>
    <lineage>
        <taxon>Bacteria</taxon>
        <taxon>Bacillati</taxon>
        <taxon>Actinomycetota</taxon>
        <taxon>Actinomycetes</taxon>
        <taxon>Mycobacteriales</taxon>
        <taxon>Nocardiaceae</taxon>
        <taxon>Nocardia</taxon>
    </lineage>
</organism>
<feature type="transmembrane region" description="Helical" evidence="8">
    <location>
        <begin position="250"/>
        <end position="269"/>
    </location>
</feature>
<reference evidence="10" key="1">
    <citation type="submission" date="2016-11" db="EMBL/GenBank/DDBJ databases">
        <authorList>
            <person name="Jaros S."/>
            <person name="Januszkiewicz K."/>
            <person name="Wedrychowicz H."/>
        </authorList>
    </citation>
    <scope>NUCLEOTIDE SEQUENCE [LARGE SCALE GENOMIC DNA]</scope>
    <source>
        <strain evidence="10">Y48</strain>
    </source>
</reference>
<dbReference type="AlphaFoldDB" id="A0A1J0W2T3"/>
<dbReference type="GO" id="GO:0043190">
    <property type="term" value="C:ATP-binding cassette (ABC) transporter complex"/>
    <property type="evidence" value="ECO:0007669"/>
    <property type="project" value="InterPro"/>
</dbReference>
<evidence type="ECO:0000256" key="7">
    <source>
        <dbReference type="ARBA" id="ARBA00023251"/>
    </source>
</evidence>
<keyword evidence="4 8" id="KW-0812">Transmembrane</keyword>
<proteinExistence type="inferred from homology"/>
<dbReference type="EMBL" id="CP018082">
    <property type="protein sequence ID" value="APE38597.1"/>
    <property type="molecule type" value="Genomic_DNA"/>
</dbReference>
<dbReference type="Pfam" id="PF12698">
    <property type="entry name" value="ABC2_membrane_3"/>
    <property type="match status" value="1"/>
</dbReference>
<comment type="similarity">
    <text evidence="2">Belongs to the ABC-2 integral membrane protein family.</text>
</comment>
<dbReference type="PANTHER" id="PTHR43077:SF8">
    <property type="entry name" value="DOXORUBICIN RESISTANCE ABC TRANSPORTER PERMEASE PROTEIN DRRB"/>
    <property type="match status" value="1"/>
</dbReference>
<dbReference type="PIRSF" id="PIRSF006648">
    <property type="entry name" value="DrrB"/>
    <property type="match status" value="1"/>
</dbReference>
<keyword evidence="6 8" id="KW-0472">Membrane</keyword>
<feature type="transmembrane region" description="Helical" evidence="8">
    <location>
        <begin position="73"/>
        <end position="91"/>
    </location>
</feature>
<dbReference type="GO" id="GO:0140359">
    <property type="term" value="F:ABC-type transporter activity"/>
    <property type="evidence" value="ECO:0007669"/>
    <property type="project" value="InterPro"/>
</dbReference>
<evidence type="ECO:0000313" key="11">
    <source>
        <dbReference type="Proteomes" id="UP000183810"/>
    </source>
</evidence>
<evidence type="ECO:0000256" key="6">
    <source>
        <dbReference type="ARBA" id="ARBA00023136"/>
    </source>
</evidence>
<evidence type="ECO:0000259" key="9">
    <source>
        <dbReference type="Pfam" id="PF12698"/>
    </source>
</evidence>
<dbReference type="GO" id="GO:0046677">
    <property type="term" value="P:response to antibiotic"/>
    <property type="evidence" value="ECO:0007669"/>
    <property type="project" value="UniProtKB-KW"/>
</dbReference>
<dbReference type="PANTHER" id="PTHR43077">
    <property type="entry name" value="TRANSPORT PERMEASE YVFS-RELATED"/>
    <property type="match status" value="1"/>
</dbReference>
<dbReference type="Proteomes" id="UP000183810">
    <property type="component" value="Chromosome"/>
</dbReference>
<evidence type="ECO:0000313" key="10">
    <source>
        <dbReference type="EMBL" id="APE38597.1"/>
    </source>
</evidence>
<feature type="domain" description="ABC-2 type transporter transmembrane" evidence="9">
    <location>
        <begin position="62"/>
        <end position="265"/>
    </location>
</feature>
<feature type="transmembrane region" description="Helical" evidence="8">
    <location>
        <begin position="35"/>
        <end position="53"/>
    </location>
</feature>
<evidence type="ECO:0000256" key="5">
    <source>
        <dbReference type="ARBA" id="ARBA00022989"/>
    </source>
</evidence>
<dbReference type="KEGG" id="nsl:BOX37_21415"/>
<evidence type="ECO:0000256" key="3">
    <source>
        <dbReference type="ARBA" id="ARBA00022475"/>
    </source>
</evidence>
<feature type="transmembrane region" description="Helical" evidence="8">
    <location>
        <begin position="186"/>
        <end position="204"/>
    </location>
</feature>
<evidence type="ECO:0000256" key="2">
    <source>
        <dbReference type="ARBA" id="ARBA00007783"/>
    </source>
</evidence>
<gene>
    <name evidence="10" type="ORF">BOX37_21415</name>
</gene>